<dbReference type="AlphaFoldDB" id="A0A9P4MRQ3"/>
<dbReference type="Proteomes" id="UP000799536">
    <property type="component" value="Unassembled WGS sequence"/>
</dbReference>
<evidence type="ECO:0000313" key="3">
    <source>
        <dbReference type="Proteomes" id="UP000799536"/>
    </source>
</evidence>
<dbReference type="EMBL" id="ML994035">
    <property type="protein sequence ID" value="KAF2200167.1"/>
    <property type="molecule type" value="Genomic_DNA"/>
</dbReference>
<dbReference type="OrthoDB" id="5552418at2759"/>
<evidence type="ECO:0000256" key="1">
    <source>
        <dbReference type="SAM" id="MobiDB-lite"/>
    </source>
</evidence>
<name>A0A9P4MRQ3_9PLEO</name>
<proteinExistence type="predicted"/>
<comment type="caution">
    <text evidence="2">The sequence shown here is derived from an EMBL/GenBank/DDBJ whole genome shotgun (WGS) entry which is preliminary data.</text>
</comment>
<gene>
    <name evidence="2" type="ORF">GQ43DRAFT_374462</name>
</gene>
<sequence length="353" mass="39046">MPLAPHPTSASSSGTRTNPQGYGYGYEDGSQFVASAIPPTAGVATGVGYAAGYTPDQHRASQYQQYGQMYNVPSQPTQPPQSPYDPVQQAYPQRQNTAIEVLSNQFGVAQPYYVQGEGGPAGASTPAPLATQNMPSQYSSIGYTTQQSPVGRETLASTYTAAGMNEPQQPTSSGAQAPYDAQTGSVPSLDDSYQQYQMELKRAFECIRDGRLRDAGNTIHHISDFLLNSIDAFGLARDEAEMYHERLKLWEDFNYCWLAALQKEKEMLQQMIEVGQRPQQPQSLIEYDYLQYLGDTLVKACDQMEKHGLVDYQMGVWEEDIIAMITQCMDLWEEAGVGSSTQRVPLVPTSRRR</sequence>
<feature type="compositionally biased region" description="Polar residues" evidence="1">
    <location>
        <begin position="8"/>
        <end position="20"/>
    </location>
</feature>
<feature type="compositionally biased region" description="Polar residues" evidence="1">
    <location>
        <begin position="60"/>
        <end position="72"/>
    </location>
</feature>
<reference evidence="2" key="1">
    <citation type="journal article" date="2020" name="Stud. Mycol.">
        <title>101 Dothideomycetes genomes: a test case for predicting lifestyles and emergence of pathogens.</title>
        <authorList>
            <person name="Haridas S."/>
            <person name="Albert R."/>
            <person name="Binder M."/>
            <person name="Bloem J."/>
            <person name="Labutti K."/>
            <person name="Salamov A."/>
            <person name="Andreopoulos B."/>
            <person name="Baker S."/>
            <person name="Barry K."/>
            <person name="Bills G."/>
            <person name="Bluhm B."/>
            <person name="Cannon C."/>
            <person name="Castanera R."/>
            <person name="Culley D."/>
            <person name="Daum C."/>
            <person name="Ezra D."/>
            <person name="Gonzalez J."/>
            <person name="Henrissat B."/>
            <person name="Kuo A."/>
            <person name="Liang C."/>
            <person name="Lipzen A."/>
            <person name="Lutzoni F."/>
            <person name="Magnuson J."/>
            <person name="Mondo S."/>
            <person name="Nolan M."/>
            <person name="Ohm R."/>
            <person name="Pangilinan J."/>
            <person name="Park H.-J."/>
            <person name="Ramirez L."/>
            <person name="Alfaro M."/>
            <person name="Sun H."/>
            <person name="Tritt A."/>
            <person name="Yoshinaga Y."/>
            <person name="Zwiers L.-H."/>
            <person name="Turgeon B."/>
            <person name="Goodwin S."/>
            <person name="Spatafora J."/>
            <person name="Crous P."/>
            <person name="Grigoriev I."/>
        </authorList>
    </citation>
    <scope>NUCLEOTIDE SEQUENCE</scope>
    <source>
        <strain evidence="2">ATCC 74209</strain>
    </source>
</reference>
<accession>A0A9P4MRQ3</accession>
<evidence type="ECO:0000313" key="2">
    <source>
        <dbReference type="EMBL" id="KAF2200167.1"/>
    </source>
</evidence>
<feature type="region of interest" description="Disordered" evidence="1">
    <location>
        <begin position="60"/>
        <end position="88"/>
    </location>
</feature>
<organism evidence="2 3">
    <name type="scientific">Delitschia confertaspora ATCC 74209</name>
    <dbReference type="NCBI Taxonomy" id="1513339"/>
    <lineage>
        <taxon>Eukaryota</taxon>
        <taxon>Fungi</taxon>
        <taxon>Dikarya</taxon>
        <taxon>Ascomycota</taxon>
        <taxon>Pezizomycotina</taxon>
        <taxon>Dothideomycetes</taxon>
        <taxon>Pleosporomycetidae</taxon>
        <taxon>Pleosporales</taxon>
        <taxon>Delitschiaceae</taxon>
        <taxon>Delitschia</taxon>
    </lineage>
</organism>
<keyword evidence="3" id="KW-1185">Reference proteome</keyword>
<protein>
    <submittedName>
        <fullName evidence="2">Uncharacterized protein</fullName>
    </submittedName>
</protein>
<feature type="region of interest" description="Disordered" evidence="1">
    <location>
        <begin position="1"/>
        <end position="23"/>
    </location>
</feature>